<name>A0A9N9EGR2_9GLOM</name>
<proteinExistence type="predicted"/>
<sequence length="51" mass="5935">LFDDSLTIEIEDTTVDVYLEKELDEELLQISTKAVDIDMEDELTIENLFNI</sequence>
<organism evidence="1 2">
    <name type="scientific">Racocetra fulgida</name>
    <dbReference type="NCBI Taxonomy" id="60492"/>
    <lineage>
        <taxon>Eukaryota</taxon>
        <taxon>Fungi</taxon>
        <taxon>Fungi incertae sedis</taxon>
        <taxon>Mucoromycota</taxon>
        <taxon>Glomeromycotina</taxon>
        <taxon>Glomeromycetes</taxon>
        <taxon>Diversisporales</taxon>
        <taxon>Gigasporaceae</taxon>
        <taxon>Racocetra</taxon>
    </lineage>
</organism>
<accession>A0A9N9EGR2</accession>
<evidence type="ECO:0000313" key="2">
    <source>
        <dbReference type="Proteomes" id="UP000789396"/>
    </source>
</evidence>
<dbReference type="AlphaFoldDB" id="A0A9N9EGR2"/>
<protein>
    <submittedName>
        <fullName evidence="1">17974_t:CDS:1</fullName>
    </submittedName>
</protein>
<evidence type="ECO:0000313" key="1">
    <source>
        <dbReference type="EMBL" id="CAG8678954.1"/>
    </source>
</evidence>
<dbReference type="Proteomes" id="UP000789396">
    <property type="component" value="Unassembled WGS sequence"/>
</dbReference>
<dbReference type="OrthoDB" id="2419798at2759"/>
<reference evidence="1" key="1">
    <citation type="submission" date="2021-06" db="EMBL/GenBank/DDBJ databases">
        <authorList>
            <person name="Kallberg Y."/>
            <person name="Tangrot J."/>
            <person name="Rosling A."/>
        </authorList>
    </citation>
    <scope>NUCLEOTIDE SEQUENCE</scope>
    <source>
        <strain evidence="1">IN212</strain>
    </source>
</reference>
<dbReference type="EMBL" id="CAJVPZ010017189">
    <property type="protein sequence ID" value="CAG8678954.1"/>
    <property type="molecule type" value="Genomic_DNA"/>
</dbReference>
<comment type="caution">
    <text evidence="1">The sequence shown here is derived from an EMBL/GenBank/DDBJ whole genome shotgun (WGS) entry which is preliminary data.</text>
</comment>
<feature type="non-terminal residue" evidence="1">
    <location>
        <position position="1"/>
    </location>
</feature>
<gene>
    <name evidence="1" type="ORF">RFULGI_LOCUS9535</name>
</gene>
<keyword evidence="2" id="KW-1185">Reference proteome</keyword>